<proteinExistence type="predicted"/>
<name>A0A7C9HUC6_9GAMM</name>
<protein>
    <submittedName>
        <fullName evidence="1">Uncharacterized protein</fullName>
    </submittedName>
</protein>
<dbReference type="AlphaFoldDB" id="A0A7C9HUC6"/>
<accession>A0A7C9HUC6</accession>
<evidence type="ECO:0000313" key="2">
    <source>
        <dbReference type="Proteomes" id="UP000479692"/>
    </source>
</evidence>
<dbReference type="RefSeq" id="WP_156640742.1">
    <property type="nucleotide sequence ID" value="NZ_WOXT01000001.1"/>
</dbReference>
<organism evidence="1 2">
    <name type="scientific">Noviluteimonas gilva</name>
    <dbReference type="NCBI Taxonomy" id="2682097"/>
    <lineage>
        <taxon>Bacteria</taxon>
        <taxon>Pseudomonadati</taxon>
        <taxon>Pseudomonadota</taxon>
        <taxon>Gammaproteobacteria</taxon>
        <taxon>Lysobacterales</taxon>
        <taxon>Lysobacteraceae</taxon>
        <taxon>Noviluteimonas</taxon>
    </lineage>
</organism>
<dbReference type="EMBL" id="WOXT01000001">
    <property type="protein sequence ID" value="MUV13558.1"/>
    <property type="molecule type" value="Genomic_DNA"/>
</dbReference>
<gene>
    <name evidence="1" type="ORF">GN331_04970</name>
</gene>
<evidence type="ECO:0000313" key="1">
    <source>
        <dbReference type="EMBL" id="MUV13558.1"/>
    </source>
</evidence>
<keyword evidence="2" id="KW-1185">Reference proteome</keyword>
<sequence>MIEPYISDKQCTKCRECKPETEFPWRSDRPQNRRSVCKKCTQIWNCLYGRQRRSGSLVRRPAVKPTPLPAMNLLEQLDCIRFRKWARRVQPNPRFGVAMIGGGL</sequence>
<dbReference type="Proteomes" id="UP000479692">
    <property type="component" value="Unassembled WGS sequence"/>
</dbReference>
<reference evidence="1 2" key="1">
    <citation type="submission" date="2019-12" db="EMBL/GenBank/DDBJ databases">
        <authorList>
            <person name="Xu J."/>
        </authorList>
    </citation>
    <scope>NUCLEOTIDE SEQUENCE [LARGE SCALE GENOMIC DNA]</scope>
    <source>
        <strain evidence="1 2">HX-5-24</strain>
    </source>
</reference>
<comment type="caution">
    <text evidence="1">The sequence shown here is derived from an EMBL/GenBank/DDBJ whole genome shotgun (WGS) entry which is preliminary data.</text>
</comment>